<organism evidence="1 2">
    <name type="scientific">Virgibacillus salarius</name>
    <dbReference type="NCBI Taxonomy" id="447199"/>
    <lineage>
        <taxon>Bacteria</taxon>
        <taxon>Bacillati</taxon>
        <taxon>Bacillota</taxon>
        <taxon>Bacilli</taxon>
        <taxon>Bacillales</taxon>
        <taxon>Bacillaceae</taxon>
        <taxon>Virgibacillus</taxon>
    </lineage>
</organism>
<evidence type="ECO:0000313" key="2">
    <source>
        <dbReference type="Proteomes" id="UP000675284"/>
    </source>
</evidence>
<reference evidence="1" key="1">
    <citation type="submission" date="2021-04" db="EMBL/GenBank/DDBJ databases">
        <title>Isolation and polyphasic classification of algal microorganism.</title>
        <authorList>
            <person name="Wang S."/>
        </authorList>
    </citation>
    <scope>NUCLEOTIDE SEQUENCE</scope>
    <source>
        <strain evidence="1">720a</strain>
    </source>
</reference>
<dbReference type="RefSeq" id="WP_026680983.1">
    <property type="nucleotide sequence ID" value="NZ_BAAACY010000037.1"/>
</dbReference>
<comment type="caution">
    <text evidence="1">The sequence shown here is derived from an EMBL/GenBank/DDBJ whole genome shotgun (WGS) entry which is preliminary data.</text>
</comment>
<evidence type="ECO:0000313" key="1">
    <source>
        <dbReference type="EMBL" id="MBR7795590.1"/>
    </source>
</evidence>
<sequence>MSFAIRNLHTANPGADRKSVELSLQQLSDQVRWLDQKLMMKVENEISDQFQDRMNEMNALKTTLKRVEGNY</sequence>
<gene>
    <name evidence="1" type="ORF">KCX74_05980</name>
</gene>
<name>A0A941DS02_9BACI</name>
<keyword evidence="2" id="KW-1185">Reference proteome</keyword>
<dbReference type="EMBL" id="JAGSOT010000012">
    <property type="protein sequence ID" value="MBR7795590.1"/>
    <property type="molecule type" value="Genomic_DNA"/>
</dbReference>
<proteinExistence type="predicted"/>
<accession>A0A941DS02</accession>
<dbReference type="Proteomes" id="UP000675284">
    <property type="component" value="Unassembled WGS sequence"/>
</dbReference>
<protein>
    <submittedName>
        <fullName evidence="1">Uncharacterized protein</fullName>
    </submittedName>
</protein>
<dbReference type="AlphaFoldDB" id="A0A941DS02"/>